<keyword evidence="4 7" id="KW-0479">Metal-binding</keyword>
<evidence type="ECO:0000259" key="9">
    <source>
        <dbReference type="Pfam" id="PF02878"/>
    </source>
</evidence>
<evidence type="ECO:0000256" key="6">
    <source>
        <dbReference type="ARBA" id="ARBA00023235"/>
    </source>
</evidence>
<evidence type="ECO:0000256" key="5">
    <source>
        <dbReference type="ARBA" id="ARBA00022842"/>
    </source>
</evidence>
<name>A0ABR8W5F6_9MICO</name>
<evidence type="ECO:0000313" key="13">
    <source>
        <dbReference type="Proteomes" id="UP000611521"/>
    </source>
</evidence>
<dbReference type="InterPro" id="IPR016066">
    <property type="entry name" value="A-D-PHexomutase_CS"/>
</dbReference>
<evidence type="ECO:0000256" key="2">
    <source>
        <dbReference type="ARBA" id="ARBA00010231"/>
    </source>
</evidence>
<dbReference type="PROSITE" id="PS00710">
    <property type="entry name" value="PGM_PMM"/>
    <property type="match status" value="1"/>
</dbReference>
<dbReference type="PANTHER" id="PTHR45745:SF1">
    <property type="entry name" value="PHOSPHOGLUCOMUTASE 2B-RELATED"/>
    <property type="match status" value="1"/>
</dbReference>
<dbReference type="InterPro" id="IPR005845">
    <property type="entry name" value="A-D-PHexomutase_a/b/a-II"/>
</dbReference>
<dbReference type="InterPro" id="IPR005843">
    <property type="entry name" value="A-D-PHexomutase_C"/>
</dbReference>
<sequence>MTSRAGLPAEEKDLIDVDELIAAYYDRIPDPSDPAQRVAFGTSGHRGSSLSTSFNEQHIVATTQAIVDYRREQGITGPLFLGRDTHALSLPAERTAIEVLIGNGVDVRVDSRDSWVPTPALSHAILTHNRGRASGDPHRADGIVITPSHNPPRDGGFKYNPPHGGPADTDATSWIAQRANALIEAGLEGVERIPDADIDDDSIGQYDFRDAYVRDLPSIIDIEAIARAGVRIGADPMGGASVEYWQLIKEMHGIELTVVNPEVDPTWRFMTLDWDEKIRMDPSSPSAMASLVAKRDDFDVLTGNDADADRHGIVTPDAGLMNPNHYLAVAIDYLFSHRTEWPRDAAIGKTLVSSMIIDRVAESLGRRLLEVPVGFKWFVPGLLDGSVAFGGEESAGASFLRKDGTVWSTDKDGILLCLLAAEIIAVTGKTPSERYRELEQAFGSSAYQRVDAPATPEQKAALGRLAPDAVTATDLAGEPITAKLSHAPGNGAAIGGLKVQTEHAWFAARPSGTEDVYKLYAESLKGPEHLAQVQEEARVVVSAALGG</sequence>
<dbReference type="EC" id="5.4.2.2" evidence="12"/>
<dbReference type="Gene3D" id="3.30.310.50">
    <property type="entry name" value="Alpha-D-phosphohexomutase, C-terminal domain"/>
    <property type="match status" value="1"/>
</dbReference>
<dbReference type="InterPro" id="IPR036900">
    <property type="entry name" value="A-D-PHexomutase_C_sf"/>
</dbReference>
<dbReference type="InterPro" id="IPR005844">
    <property type="entry name" value="A-D-PHexomutase_a/b/a-I"/>
</dbReference>
<dbReference type="GO" id="GO:0004614">
    <property type="term" value="F:phosphoglucomutase activity"/>
    <property type="evidence" value="ECO:0007669"/>
    <property type="project" value="UniProtKB-EC"/>
</dbReference>
<dbReference type="InterPro" id="IPR005846">
    <property type="entry name" value="A-D-PHexomutase_a/b/a-III"/>
</dbReference>
<organism evidence="12 13">
    <name type="scientific">Microbacterium commune</name>
    <dbReference type="NCBI Taxonomy" id="2762219"/>
    <lineage>
        <taxon>Bacteria</taxon>
        <taxon>Bacillati</taxon>
        <taxon>Actinomycetota</taxon>
        <taxon>Actinomycetes</taxon>
        <taxon>Micrococcales</taxon>
        <taxon>Microbacteriaceae</taxon>
        <taxon>Microbacterium</taxon>
    </lineage>
</organism>
<dbReference type="RefSeq" id="WP_191712677.1">
    <property type="nucleotide sequence ID" value="NZ_JACSPX010000001.1"/>
</dbReference>
<dbReference type="Pfam" id="PF02878">
    <property type="entry name" value="PGM_PMM_I"/>
    <property type="match status" value="1"/>
</dbReference>
<protein>
    <submittedName>
        <fullName evidence="12">Alpha-D-glucose phosphate-specific phosphoglucomutase</fullName>
        <ecNumber evidence="12">5.4.2.2</ecNumber>
    </submittedName>
</protein>
<evidence type="ECO:0000256" key="3">
    <source>
        <dbReference type="ARBA" id="ARBA00022553"/>
    </source>
</evidence>
<keyword evidence="3" id="KW-0597">Phosphoprotein</keyword>
<keyword evidence="13" id="KW-1185">Reference proteome</keyword>
<dbReference type="SUPFAM" id="SSF55957">
    <property type="entry name" value="Phosphoglucomutase, C-terminal domain"/>
    <property type="match status" value="1"/>
</dbReference>
<proteinExistence type="inferred from homology"/>
<dbReference type="EMBL" id="JACSPX010000001">
    <property type="protein sequence ID" value="MBD8012178.1"/>
    <property type="molecule type" value="Genomic_DNA"/>
</dbReference>
<dbReference type="Proteomes" id="UP000611521">
    <property type="component" value="Unassembled WGS sequence"/>
</dbReference>
<comment type="caution">
    <text evidence="12">The sequence shown here is derived from an EMBL/GenBank/DDBJ whole genome shotgun (WGS) entry which is preliminary data.</text>
</comment>
<comment type="cofactor">
    <cofactor evidence="1">
        <name>Mg(2+)</name>
        <dbReference type="ChEBI" id="CHEBI:18420"/>
    </cofactor>
</comment>
<dbReference type="SUPFAM" id="SSF53738">
    <property type="entry name" value="Phosphoglucomutase, first 3 domains"/>
    <property type="match status" value="3"/>
</dbReference>
<dbReference type="InterPro" id="IPR005852">
    <property type="entry name" value="PGM_a-D-Glc-sp"/>
</dbReference>
<gene>
    <name evidence="12" type="ORF">H9633_07670</name>
</gene>
<dbReference type="PANTHER" id="PTHR45745">
    <property type="entry name" value="PHOSPHOMANNOMUTASE 45A"/>
    <property type="match status" value="1"/>
</dbReference>
<evidence type="ECO:0000259" key="10">
    <source>
        <dbReference type="Pfam" id="PF02879"/>
    </source>
</evidence>
<evidence type="ECO:0000259" key="11">
    <source>
        <dbReference type="Pfam" id="PF02880"/>
    </source>
</evidence>
<feature type="domain" description="Alpha-D-phosphohexomutase alpha/beta/alpha" evidence="11">
    <location>
        <begin position="322"/>
        <end position="440"/>
    </location>
</feature>
<comment type="similarity">
    <text evidence="2 7">Belongs to the phosphohexose mutase family.</text>
</comment>
<keyword evidence="5 7" id="KW-0460">Magnesium</keyword>
<dbReference type="CDD" id="cd05801">
    <property type="entry name" value="PGM_like3"/>
    <property type="match status" value="1"/>
</dbReference>
<evidence type="ECO:0000256" key="1">
    <source>
        <dbReference type="ARBA" id="ARBA00001946"/>
    </source>
</evidence>
<dbReference type="Pfam" id="PF00408">
    <property type="entry name" value="PGM_PMM_IV"/>
    <property type="match status" value="1"/>
</dbReference>
<evidence type="ECO:0000313" key="12">
    <source>
        <dbReference type="EMBL" id="MBD8012178.1"/>
    </source>
</evidence>
<accession>A0ABR8W5F6</accession>
<dbReference type="NCBIfam" id="TIGR01132">
    <property type="entry name" value="pgm"/>
    <property type="match status" value="1"/>
</dbReference>
<feature type="domain" description="Alpha-D-phosphohexomutase alpha/beta/alpha" evidence="9">
    <location>
        <begin position="38"/>
        <end position="181"/>
    </location>
</feature>
<evidence type="ECO:0000259" key="8">
    <source>
        <dbReference type="Pfam" id="PF00408"/>
    </source>
</evidence>
<keyword evidence="6 12" id="KW-0413">Isomerase</keyword>
<dbReference type="InterPro" id="IPR016055">
    <property type="entry name" value="A-D-PHexomutase_a/b/a-I/II/III"/>
</dbReference>
<dbReference type="Pfam" id="PF02880">
    <property type="entry name" value="PGM_PMM_III"/>
    <property type="match status" value="1"/>
</dbReference>
<evidence type="ECO:0000256" key="7">
    <source>
        <dbReference type="RuleBase" id="RU004326"/>
    </source>
</evidence>
<dbReference type="Pfam" id="PF02879">
    <property type="entry name" value="PGM_PMM_II"/>
    <property type="match status" value="1"/>
</dbReference>
<evidence type="ECO:0000256" key="4">
    <source>
        <dbReference type="ARBA" id="ARBA00022723"/>
    </source>
</evidence>
<feature type="domain" description="Alpha-D-phosphohexomutase alpha/beta/alpha" evidence="10">
    <location>
        <begin position="210"/>
        <end position="316"/>
    </location>
</feature>
<reference evidence="12 13" key="1">
    <citation type="submission" date="2020-08" db="EMBL/GenBank/DDBJ databases">
        <title>A Genomic Blueprint of the Chicken Gut Microbiome.</title>
        <authorList>
            <person name="Gilroy R."/>
            <person name="Ravi A."/>
            <person name="Getino M."/>
            <person name="Pursley I."/>
            <person name="Horton D.L."/>
            <person name="Alikhan N.-F."/>
            <person name="Baker D."/>
            <person name="Gharbi K."/>
            <person name="Hall N."/>
            <person name="Watson M."/>
            <person name="Adriaenssens E.M."/>
            <person name="Foster-Nyarko E."/>
            <person name="Jarju S."/>
            <person name="Secka A."/>
            <person name="Antonio M."/>
            <person name="Oren A."/>
            <person name="Chaudhuri R."/>
            <person name="La Ragione R.M."/>
            <person name="Hildebrand F."/>
            <person name="Pallen M.J."/>
        </authorList>
    </citation>
    <scope>NUCLEOTIDE SEQUENCE [LARGE SCALE GENOMIC DNA]</scope>
    <source>
        <strain evidence="12 13">Re1</strain>
    </source>
</reference>
<feature type="domain" description="Alpha-D-phosphohexomutase C-terminal" evidence="8">
    <location>
        <begin position="492"/>
        <end position="537"/>
    </location>
</feature>
<dbReference type="Gene3D" id="3.40.120.10">
    <property type="entry name" value="Alpha-D-Glucose-1,6-Bisphosphate, subunit A, domain 3"/>
    <property type="match status" value="3"/>
</dbReference>